<dbReference type="RefSeq" id="YP_008004306.1">
    <property type="nucleotide sequence ID" value="NC_021248.1"/>
</dbReference>
<accession>A0A916KPS1</accession>
<evidence type="ECO:0000313" key="2">
    <source>
        <dbReference type="Proteomes" id="UP000792220"/>
    </source>
</evidence>
<organismHost>
    <name type="scientific">Choristoneura fumiferana</name>
    <name type="common">Spruce budworm moth</name>
    <name type="synonym">Archips fumiferana</name>
    <dbReference type="NCBI Taxonomy" id="7141"/>
</organismHost>
<dbReference type="GeneID" id="15613226"/>
<dbReference type="KEGG" id="vg:15613226"/>
<organism evidence="1 2">
    <name type="scientific">Choristoneura biennis entomopoxvirus</name>
    <name type="common">CbEPV</name>
    <dbReference type="NCBI Taxonomy" id="10288"/>
    <lineage>
        <taxon>Viruses</taxon>
        <taxon>Varidnaviria</taxon>
        <taxon>Bamfordvirae</taxon>
        <taxon>Nucleocytoviricota</taxon>
        <taxon>Pokkesviricetes</taxon>
        <taxon>Chitovirales</taxon>
        <taxon>Poxviridae</taxon>
        <taxon>Entomopoxvirinae</taxon>
        <taxon>Betaentomopoxvirus</taxon>
        <taxon>Betaentomopoxvirus cbiennis</taxon>
    </lineage>
</organism>
<sequence>MDKFILTNKLYEISNYYALYLYANIKLIIDNKKKFKFHDTKLIFECDIEEWINENEAILKKYDIIFEEISNNDPVIDGLYTDLKNINTILILSNNDTYIYYISNKLFDIFSNNFINNKYQYIEIFETKNKYNDEITKLDEYAKALAYEQINR</sequence>
<reference evidence="1" key="1">
    <citation type="journal article" date="2013" name="J. Virol.">
        <title>New Insights into the Evolution of Entomopoxvirinae from the Complete Genome Sequences of Four Entomopoxviruses Infecting Adoxophyes honmai, Choristoneura biennis, Choristoneura rosaceana, and Mythimna separata.</title>
        <authorList>
            <person name="Theze J."/>
            <person name="Takatsuka J."/>
            <person name="Li Z."/>
            <person name="Gallais J."/>
            <person name="Doucet D."/>
            <person name="Arif B."/>
            <person name="Nakai M."/>
            <person name="Herniou E.A."/>
        </authorList>
    </citation>
    <scope>NUCLEOTIDE SEQUENCE</scope>
</reference>
<dbReference type="OrthoDB" id="24772at10239"/>
<keyword evidence="2" id="KW-1185">Reference proteome</keyword>
<dbReference type="EMBL" id="HF679132">
    <property type="protein sequence ID" value="CCU55804.1"/>
    <property type="molecule type" value="Genomic_DNA"/>
</dbReference>
<name>A0A916KPS1_CBEPV</name>
<protein>
    <submittedName>
        <fullName evidence="1">Uncharacterized protein</fullName>
    </submittedName>
</protein>
<evidence type="ECO:0000313" key="1">
    <source>
        <dbReference type="EMBL" id="CCU55804.1"/>
    </source>
</evidence>
<dbReference type="Proteomes" id="UP000792220">
    <property type="component" value="Genome"/>
</dbReference>
<proteinExistence type="predicted"/>
<gene>
    <name evidence="1" type="ORF">CHBEV_236</name>
</gene>